<dbReference type="OrthoDB" id="9763949at2"/>
<dbReference type="NCBIfam" id="NF007148">
    <property type="entry name" value="PRK09585.3-2"/>
    <property type="match status" value="1"/>
</dbReference>
<sequence length="373" mass="40590">MSTDRASSSNLYIGLMSGTSLDSIDAAVIELSDQSFQLIDSIDYHIPEQLRQQLISLCLPGDNEIDRMGEADRALGHEFAKATKALLKQSQINPKDIRAIGSHGQTIRHRPQCQLPFTLQIGDANTIAYETGITTVTDFRRKDMAAGGQGAPLAPGFHQAAFASKQHNRAIINIGGMANITYLGSNGDNLAFDTGPGNILMDSWINKHQQKNYDKAGEWAATGKVNTTLLAELMSHPYLQYSLPKSTGREDFNLPWLEKTIGDMTISAEDIQATLLEFTAQTLNDEINKLPGTANEVYICGGGAYNSQLMLRLEALAHPKLIANTSQLGVPAEWVEAAAFAWLAKQTLERNHANLVTATGAKETVILGAVYYV</sequence>
<evidence type="ECO:0000313" key="2">
    <source>
        <dbReference type="EMBL" id="ARN74430.1"/>
    </source>
</evidence>
<comment type="catalytic activity">
    <reaction evidence="1">
        <text>1,6-anhydro-N-acetyl-beta-muramate + ATP + H2O = N-acetyl-D-muramate 6-phosphate + ADP + H(+)</text>
        <dbReference type="Rhea" id="RHEA:24952"/>
        <dbReference type="ChEBI" id="CHEBI:15377"/>
        <dbReference type="ChEBI" id="CHEBI:15378"/>
        <dbReference type="ChEBI" id="CHEBI:30616"/>
        <dbReference type="ChEBI" id="CHEBI:58690"/>
        <dbReference type="ChEBI" id="CHEBI:58722"/>
        <dbReference type="ChEBI" id="CHEBI:456216"/>
        <dbReference type="EC" id="2.7.1.170"/>
    </reaction>
</comment>
<dbReference type="UniPathway" id="UPA00544"/>
<organism evidence="2 3">
    <name type="scientific">Oceanicoccus sagamiensis</name>
    <dbReference type="NCBI Taxonomy" id="716816"/>
    <lineage>
        <taxon>Bacteria</taxon>
        <taxon>Pseudomonadati</taxon>
        <taxon>Pseudomonadota</taxon>
        <taxon>Gammaproteobacteria</taxon>
        <taxon>Cellvibrionales</taxon>
        <taxon>Spongiibacteraceae</taxon>
        <taxon>Oceanicoccus</taxon>
    </lineage>
</organism>
<dbReference type="PANTHER" id="PTHR30605:SF0">
    <property type="entry name" value="ANHYDRO-N-ACETYLMURAMIC ACID KINASE"/>
    <property type="match status" value="1"/>
</dbReference>
<keyword evidence="1" id="KW-0547">Nucleotide-binding</keyword>
<accession>A0A1X9N8P6</accession>
<keyword evidence="1" id="KW-0808">Transferase</keyword>
<dbReference type="CDD" id="cd24050">
    <property type="entry name" value="ASKHA_NBD_ANMK"/>
    <property type="match status" value="1"/>
</dbReference>
<dbReference type="STRING" id="716816.BST96_10035"/>
<comment type="similarity">
    <text evidence="1">Belongs to the anhydro-N-acetylmuramic acid kinase family.</text>
</comment>
<dbReference type="GO" id="GO:0005524">
    <property type="term" value="F:ATP binding"/>
    <property type="evidence" value="ECO:0007669"/>
    <property type="project" value="UniProtKB-UniRule"/>
</dbReference>
<dbReference type="GO" id="GO:0016301">
    <property type="term" value="F:kinase activity"/>
    <property type="evidence" value="ECO:0007669"/>
    <property type="project" value="UniProtKB-KW"/>
</dbReference>
<dbReference type="EMBL" id="CP019343">
    <property type="protein sequence ID" value="ARN74430.1"/>
    <property type="molecule type" value="Genomic_DNA"/>
</dbReference>
<evidence type="ECO:0000313" key="3">
    <source>
        <dbReference type="Proteomes" id="UP000193450"/>
    </source>
</evidence>
<gene>
    <name evidence="1" type="primary">anmK</name>
    <name evidence="2" type="ORF">BST96_10035</name>
</gene>
<dbReference type="GO" id="GO:0006040">
    <property type="term" value="P:amino sugar metabolic process"/>
    <property type="evidence" value="ECO:0007669"/>
    <property type="project" value="InterPro"/>
</dbReference>
<dbReference type="SUPFAM" id="SSF53067">
    <property type="entry name" value="Actin-like ATPase domain"/>
    <property type="match status" value="1"/>
</dbReference>
<protein>
    <recommendedName>
        <fullName evidence="1">Anhydro-N-acetylmuramic acid kinase</fullName>
        <ecNumber evidence="1">2.7.1.170</ecNumber>
    </recommendedName>
    <alternativeName>
        <fullName evidence="1">AnhMurNAc kinase</fullName>
    </alternativeName>
</protein>
<comment type="pathway">
    <text evidence="1">Amino-sugar metabolism; 1,6-anhydro-N-acetylmuramate degradation.</text>
</comment>
<dbReference type="GO" id="GO:0016773">
    <property type="term" value="F:phosphotransferase activity, alcohol group as acceptor"/>
    <property type="evidence" value="ECO:0007669"/>
    <property type="project" value="UniProtKB-UniRule"/>
</dbReference>
<proteinExistence type="inferred from homology"/>
<evidence type="ECO:0000256" key="1">
    <source>
        <dbReference type="HAMAP-Rule" id="MF_01270"/>
    </source>
</evidence>
<dbReference type="AlphaFoldDB" id="A0A1X9N8P6"/>
<dbReference type="KEGG" id="osg:BST96_10035"/>
<dbReference type="UniPathway" id="UPA00343"/>
<dbReference type="InterPro" id="IPR005338">
    <property type="entry name" value="Anhydro_N_Ac-Mur_kinase"/>
</dbReference>
<keyword evidence="1" id="KW-0067">ATP-binding</keyword>
<dbReference type="HAMAP" id="MF_01270">
    <property type="entry name" value="AnhMurNAc_kinase"/>
    <property type="match status" value="1"/>
</dbReference>
<dbReference type="Gene3D" id="3.30.420.40">
    <property type="match status" value="2"/>
</dbReference>
<dbReference type="RefSeq" id="WP_085758576.1">
    <property type="nucleotide sequence ID" value="NZ_CP019343.1"/>
</dbReference>
<comment type="pathway">
    <text evidence="1">Cell wall biogenesis; peptidoglycan recycling.</text>
</comment>
<dbReference type="Proteomes" id="UP000193450">
    <property type="component" value="Chromosome"/>
</dbReference>
<feature type="binding site" evidence="1">
    <location>
        <begin position="18"/>
        <end position="25"/>
    </location>
    <ligand>
        <name>ATP</name>
        <dbReference type="ChEBI" id="CHEBI:30616"/>
    </ligand>
</feature>
<keyword evidence="3" id="KW-1185">Reference proteome</keyword>
<dbReference type="GO" id="GO:0009254">
    <property type="term" value="P:peptidoglycan turnover"/>
    <property type="evidence" value="ECO:0007669"/>
    <property type="project" value="UniProtKB-UniRule"/>
</dbReference>
<dbReference type="PANTHER" id="PTHR30605">
    <property type="entry name" value="ANHYDRO-N-ACETYLMURAMIC ACID KINASE"/>
    <property type="match status" value="1"/>
</dbReference>
<keyword evidence="1 2" id="KW-0418">Kinase</keyword>
<comment type="function">
    <text evidence="1">Catalyzes the specific phosphorylation of 1,6-anhydro-N-acetylmuramic acid (anhMurNAc) with the simultaneous cleavage of the 1,6-anhydro ring, generating MurNAc-6-P. Is required for the utilization of anhMurNAc either imported from the medium or derived from its own cell wall murein, and thus plays a role in cell wall recycling.</text>
</comment>
<dbReference type="EC" id="2.7.1.170" evidence="1"/>
<keyword evidence="1" id="KW-0119">Carbohydrate metabolism</keyword>
<dbReference type="NCBIfam" id="NF007139">
    <property type="entry name" value="PRK09585.1-3"/>
    <property type="match status" value="1"/>
</dbReference>
<name>A0A1X9N8P6_9GAMM</name>
<dbReference type="Pfam" id="PF03702">
    <property type="entry name" value="AnmK"/>
    <property type="match status" value="1"/>
</dbReference>
<dbReference type="GO" id="GO:0097175">
    <property type="term" value="P:1,6-anhydro-N-acetyl-beta-muramic acid catabolic process"/>
    <property type="evidence" value="ECO:0007669"/>
    <property type="project" value="UniProtKB-UniRule"/>
</dbReference>
<dbReference type="InterPro" id="IPR043129">
    <property type="entry name" value="ATPase_NBD"/>
</dbReference>
<reference evidence="2 3" key="1">
    <citation type="submission" date="2016-11" db="EMBL/GenBank/DDBJ databases">
        <title>Trade-off between light-utilization and light-protection in marine flavobacteria.</title>
        <authorList>
            <person name="Kumagai Y."/>
        </authorList>
    </citation>
    <scope>NUCLEOTIDE SEQUENCE [LARGE SCALE GENOMIC DNA]</scope>
    <source>
        <strain evidence="2 3">NBRC 107125</strain>
    </source>
</reference>